<name>M8DEC8_9BACL</name>
<comment type="caution">
    <text evidence="2">The sequence shown here is derived from an EMBL/GenBank/DDBJ whole genome shotgun (WGS) entry which is preliminary data.</text>
</comment>
<proteinExistence type="predicted"/>
<feature type="transmembrane region" description="Helical" evidence="1">
    <location>
        <begin position="84"/>
        <end position="102"/>
    </location>
</feature>
<dbReference type="AlphaFoldDB" id="M8DEC8"/>
<dbReference type="EMBL" id="APBN01000001">
    <property type="protein sequence ID" value="EMT54694.1"/>
    <property type="molecule type" value="Genomic_DNA"/>
</dbReference>
<keyword evidence="1" id="KW-1133">Transmembrane helix</keyword>
<sequence>MFYSVALPSFPRFGREKVEVIPWRDFFDEMGSALTTRQKRKLSALLAGVTTAYVLRLEHAEAASGIADRIIRAFDPLIEVAQGVSYPVAFLMICGGFLLIMVGQRSKGLAFLKWAAIGYVGMQFAPAIMQILVSVGKAMVTPRP</sequence>
<accession>M8DEC8</accession>
<keyword evidence="1" id="KW-0812">Transmembrane</keyword>
<evidence type="ECO:0000313" key="3">
    <source>
        <dbReference type="Proteomes" id="UP000012081"/>
    </source>
</evidence>
<gene>
    <name evidence="2" type="ORF">I532_03780</name>
</gene>
<evidence type="ECO:0000313" key="2">
    <source>
        <dbReference type="EMBL" id="EMT54694.1"/>
    </source>
</evidence>
<evidence type="ECO:0000256" key="1">
    <source>
        <dbReference type="SAM" id="Phobius"/>
    </source>
</evidence>
<protein>
    <recommendedName>
        <fullName evidence="4">TrbC/VIRB2 family protein</fullName>
    </recommendedName>
</protein>
<evidence type="ECO:0008006" key="4">
    <source>
        <dbReference type="Google" id="ProtNLM"/>
    </source>
</evidence>
<keyword evidence="3" id="KW-1185">Reference proteome</keyword>
<dbReference type="STRING" id="1300222.I532_03780"/>
<dbReference type="Proteomes" id="UP000012081">
    <property type="component" value="Unassembled WGS sequence"/>
</dbReference>
<organism evidence="2 3">
    <name type="scientific">Brevibacillus borstelensis AK1</name>
    <dbReference type="NCBI Taxonomy" id="1300222"/>
    <lineage>
        <taxon>Bacteria</taxon>
        <taxon>Bacillati</taxon>
        <taxon>Bacillota</taxon>
        <taxon>Bacilli</taxon>
        <taxon>Bacillales</taxon>
        <taxon>Paenibacillaceae</taxon>
        <taxon>Brevibacillus</taxon>
    </lineage>
</organism>
<keyword evidence="1" id="KW-0472">Membrane</keyword>
<feature type="transmembrane region" description="Helical" evidence="1">
    <location>
        <begin position="114"/>
        <end position="135"/>
    </location>
</feature>
<reference evidence="2 3" key="1">
    <citation type="submission" date="2013-03" db="EMBL/GenBank/DDBJ databases">
        <title>Assembly of a new bacterial strain Brevibacillus borstelensis AK1.</title>
        <authorList>
            <person name="Rajan I."/>
            <person name="PoliReddy D."/>
            <person name="Sugumar T."/>
            <person name="Rathinam K."/>
            <person name="Alqarawi S."/>
            <person name="Khalil A.B."/>
            <person name="Sivakumar N."/>
        </authorList>
    </citation>
    <scope>NUCLEOTIDE SEQUENCE [LARGE SCALE GENOMIC DNA]</scope>
    <source>
        <strain evidence="2 3">AK1</strain>
    </source>
</reference>